<proteinExistence type="inferred from homology"/>
<keyword evidence="4" id="KW-0460">Magnesium</keyword>
<dbReference type="InterPro" id="IPR023214">
    <property type="entry name" value="HAD_sf"/>
</dbReference>
<dbReference type="PANTHER" id="PTHR19288:SF46">
    <property type="entry name" value="HALOACID DEHALOGENASE-LIKE HYDROLASE DOMAIN-CONTAINING PROTEIN 2"/>
    <property type="match status" value="1"/>
</dbReference>
<dbReference type="Gene3D" id="3.40.50.1000">
    <property type="entry name" value="HAD superfamily/HAD-like"/>
    <property type="match status" value="2"/>
</dbReference>
<dbReference type="GO" id="GO:0005737">
    <property type="term" value="C:cytoplasm"/>
    <property type="evidence" value="ECO:0007669"/>
    <property type="project" value="TreeGrafter"/>
</dbReference>
<dbReference type="InterPro" id="IPR036412">
    <property type="entry name" value="HAD-like_sf"/>
</dbReference>
<evidence type="ECO:0000256" key="3">
    <source>
        <dbReference type="ARBA" id="ARBA00022723"/>
    </source>
</evidence>
<dbReference type="InterPro" id="IPR006357">
    <property type="entry name" value="HAD-SF_hydro_IIA"/>
</dbReference>
<dbReference type="PANTHER" id="PTHR19288">
    <property type="entry name" value="4-NITROPHENYLPHOSPHATASE-RELATED"/>
    <property type="match status" value="1"/>
</dbReference>
<evidence type="ECO:0000313" key="7">
    <source>
        <dbReference type="WBParaSite" id="PSAMB.scaffold357size68506.g5170.t1"/>
    </source>
</evidence>
<dbReference type="Pfam" id="PF13344">
    <property type="entry name" value="Hydrolase_6"/>
    <property type="match status" value="1"/>
</dbReference>
<dbReference type="InterPro" id="IPR006355">
    <property type="entry name" value="LHPP/HDHD2"/>
</dbReference>
<dbReference type="SUPFAM" id="SSF56784">
    <property type="entry name" value="HAD-like"/>
    <property type="match status" value="1"/>
</dbReference>
<protein>
    <recommendedName>
        <fullName evidence="5">Haloacid dehalogenase-like hydrolase domain-containing protein 2</fullName>
    </recommendedName>
</protein>
<organism evidence="6 7">
    <name type="scientific">Plectus sambesii</name>
    <dbReference type="NCBI Taxonomy" id="2011161"/>
    <lineage>
        <taxon>Eukaryota</taxon>
        <taxon>Metazoa</taxon>
        <taxon>Ecdysozoa</taxon>
        <taxon>Nematoda</taxon>
        <taxon>Chromadorea</taxon>
        <taxon>Plectida</taxon>
        <taxon>Plectina</taxon>
        <taxon>Plectoidea</taxon>
        <taxon>Plectidae</taxon>
        <taxon>Plectus</taxon>
    </lineage>
</organism>
<accession>A0A914WAQ6</accession>
<evidence type="ECO:0000256" key="2">
    <source>
        <dbReference type="ARBA" id="ARBA00007958"/>
    </source>
</evidence>
<dbReference type="FunFam" id="3.40.50.1000:FF:000060">
    <property type="entry name" value="Haloacid dehalogenase-like hydrolase domain-containing protein 2"/>
    <property type="match status" value="1"/>
</dbReference>
<keyword evidence="3" id="KW-0479">Metal-binding</keyword>
<dbReference type="NCBIfam" id="TIGR01460">
    <property type="entry name" value="HAD-SF-IIA"/>
    <property type="match status" value="1"/>
</dbReference>
<dbReference type="Pfam" id="PF13242">
    <property type="entry name" value="Hydrolase_like"/>
    <property type="match status" value="1"/>
</dbReference>
<evidence type="ECO:0000313" key="6">
    <source>
        <dbReference type="Proteomes" id="UP000887566"/>
    </source>
</evidence>
<comment type="similarity">
    <text evidence="2">Belongs to the HAD-like hydrolase superfamily.</text>
</comment>
<dbReference type="AlphaFoldDB" id="A0A914WAQ6"/>
<name>A0A914WAQ6_9BILA</name>
<evidence type="ECO:0000256" key="1">
    <source>
        <dbReference type="ARBA" id="ARBA00001946"/>
    </source>
</evidence>
<comment type="cofactor">
    <cofactor evidence="1">
        <name>Mg(2+)</name>
        <dbReference type="ChEBI" id="CHEBI:18420"/>
    </cofactor>
</comment>
<sequence length="267" mass="29335">MTLKKKLAVLIDLSGTIHIEDCAIKGAIEAIGRLRANPRVRMRFVTNTTKESIGRLHSRLQKIGFDIAKHEIFTSMSAARRLVENERLRPMLLLEDVALEDFEGIDTTNPNAVVIGLAPSQFYAERMNEAFRLVLDGAKLIAIHKARYFKSADGMALGPGPFVQALEFATDTKATVVGKPESAFFHMALQSLMDEESAEEISAEDAVMIGDDARDDVQGALDAGMKAILVKTGKYRDGDERKITGDPPALDSIVDAVDYIERLIDNS</sequence>
<reference evidence="7" key="1">
    <citation type="submission" date="2022-11" db="UniProtKB">
        <authorList>
            <consortium name="WormBaseParasite"/>
        </authorList>
    </citation>
    <scope>IDENTIFICATION</scope>
</reference>
<dbReference type="WBParaSite" id="PSAMB.scaffold357size68506.g5170.t1">
    <property type="protein sequence ID" value="PSAMB.scaffold357size68506.g5170.t1"/>
    <property type="gene ID" value="PSAMB.scaffold357size68506.g5170"/>
</dbReference>
<evidence type="ECO:0000256" key="4">
    <source>
        <dbReference type="ARBA" id="ARBA00022842"/>
    </source>
</evidence>
<dbReference type="GO" id="GO:0016791">
    <property type="term" value="F:phosphatase activity"/>
    <property type="evidence" value="ECO:0007669"/>
    <property type="project" value="InterPro"/>
</dbReference>
<keyword evidence="6" id="KW-1185">Reference proteome</keyword>
<dbReference type="GO" id="GO:0046872">
    <property type="term" value="F:metal ion binding"/>
    <property type="evidence" value="ECO:0007669"/>
    <property type="project" value="UniProtKB-KW"/>
</dbReference>
<dbReference type="CDD" id="cd07509">
    <property type="entry name" value="HAD_PPase"/>
    <property type="match status" value="1"/>
</dbReference>
<dbReference type="Proteomes" id="UP000887566">
    <property type="component" value="Unplaced"/>
</dbReference>
<evidence type="ECO:0000256" key="5">
    <source>
        <dbReference type="ARBA" id="ARBA00039666"/>
    </source>
</evidence>
<dbReference type="NCBIfam" id="TIGR01458">
    <property type="entry name" value="HAD-SF-IIA-hyp3"/>
    <property type="match status" value="1"/>
</dbReference>